<evidence type="ECO:0000256" key="1">
    <source>
        <dbReference type="SAM" id="MobiDB-lite"/>
    </source>
</evidence>
<organism evidence="2 3">
    <name type="scientific">Actinomadura rugatobispora</name>
    <dbReference type="NCBI Taxonomy" id="1994"/>
    <lineage>
        <taxon>Bacteria</taxon>
        <taxon>Bacillati</taxon>
        <taxon>Actinomycetota</taxon>
        <taxon>Actinomycetes</taxon>
        <taxon>Streptosporangiales</taxon>
        <taxon>Thermomonosporaceae</taxon>
        <taxon>Actinomadura</taxon>
    </lineage>
</organism>
<dbReference type="Proteomes" id="UP001596074">
    <property type="component" value="Unassembled WGS sequence"/>
</dbReference>
<feature type="compositionally biased region" description="Low complexity" evidence="1">
    <location>
        <begin position="851"/>
        <end position="864"/>
    </location>
</feature>
<dbReference type="RefSeq" id="WP_378282041.1">
    <property type="nucleotide sequence ID" value="NZ_JBHSON010000014.1"/>
</dbReference>
<evidence type="ECO:0000313" key="2">
    <source>
        <dbReference type="EMBL" id="MFC5746418.1"/>
    </source>
</evidence>
<proteinExistence type="predicted"/>
<accession>A0ABW0ZVN6</accession>
<evidence type="ECO:0000313" key="3">
    <source>
        <dbReference type="Proteomes" id="UP001596074"/>
    </source>
</evidence>
<protein>
    <submittedName>
        <fullName evidence="2">DUF6493 family protein</fullName>
    </submittedName>
</protein>
<dbReference type="EMBL" id="JBHSON010000014">
    <property type="protein sequence ID" value="MFC5746418.1"/>
    <property type="molecule type" value="Genomic_DNA"/>
</dbReference>
<feature type="region of interest" description="Disordered" evidence="1">
    <location>
        <begin position="849"/>
        <end position="868"/>
    </location>
</feature>
<keyword evidence="3" id="KW-1185">Reference proteome</keyword>
<comment type="caution">
    <text evidence="2">The sequence shown here is derived from an EMBL/GenBank/DDBJ whole genome shotgun (WGS) entry which is preliminary data.</text>
</comment>
<name>A0ABW0ZVN6_9ACTN</name>
<gene>
    <name evidence="2" type="ORF">ACFPZN_12415</name>
</gene>
<sequence>MSTTKLDALYKAIRGGNARYAAALVPRLADEERQRVAKELPALLAELREADSTWAWSATPVKSALRVTGAGCLSGPAAAARWLSRADLRLVTRFGFNGDRGPAELVVKATEGRPAEWRAEVGRRLAGLLRTTAESDWNGEETAWWTCALLLRSAGAPVPVEDAFAVGWVRWTDGRGVASGDPLAEAMMPRIFEVEAIGRLITSRGETEAWIEAVLTLAEEKRLERATVLDGCLRRFLRGGTVADLRWYAELHDRLAPDLGEATARLRDYLRLLPAAPSRVAELALREVRRVDAAGGLGPAAYSEAAEALLFRPEQKLVRAALAWLAQSADRADQKDATLCALAVAFAHEAHAVQERATDLAVKFGPGAGREAVLRVREAATALPHDLRERIAAAFGEVEAPAAAPAGALPAPPPPSAFPGPFGSAAELAEEFAVVLRQEPSWTDSERISAGITELAHRDVKSLRAALKGFFEGDRGAWYRASDYDRFMYSPRAWPVLAARSVLRARWRPKAGGELRLERRGAEPHDAPMSDFLIGRMREVAERVERVPLLLATPTRANGHLDPEVLVARVERLEAAGVEPGPHDLVQALLRLPRDAAAGSGVTARAERLESPAGQAVAAWLREGGVADPFVERVEVRLPEVPFRPAVALMGVLRPVGDVPKALAPLWDYPLDGAKWRESPETFALAGYSSPPAWWPAIAPSHAEVAAAHLLPQLLSTLDFPHDQGAALLGLAECDGPTGVATGAALAYGLTVEPLQERTCAVDAFLLMAARGRLPAAEVGAAAGALAAHREAKLGRVVGGLGDAAAAGAHAEVWRAVEAALPAVLTAHASKPVPGMADLLALGVRTAETSGARGPAPEGLAAAAGRGGSSRTVKEAVRLRDLLARN</sequence>
<reference evidence="3" key="1">
    <citation type="journal article" date="2019" name="Int. J. Syst. Evol. Microbiol.">
        <title>The Global Catalogue of Microorganisms (GCM) 10K type strain sequencing project: providing services to taxonomists for standard genome sequencing and annotation.</title>
        <authorList>
            <consortium name="The Broad Institute Genomics Platform"/>
            <consortium name="The Broad Institute Genome Sequencing Center for Infectious Disease"/>
            <person name="Wu L."/>
            <person name="Ma J."/>
        </authorList>
    </citation>
    <scope>NUCLEOTIDE SEQUENCE [LARGE SCALE GENOMIC DNA]</scope>
    <source>
        <strain evidence="3">KCTC 42087</strain>
    </source>
</reference>